<gene>
    <name evidence="1" type="ORF">TQ37_08125</name>
</gene>
<dbReference type="Proteomes" id="UP000035037">
    <property type="component" value="Unassembled WGS sequence"/>
</dbReference>
<reference evidence="1 2" key="2">
    <citation type="submission" date="2015-05" db="EMBL/GenBank/DDBJ databases">
        <title>Lifestyle Evolution in Cyanobacterial Symbionts of Sponges.</title>
        <authorList>
            <person name="Burgsdorf I."/>
            <person name="Slaby B.M."/>
            <person name="Handley K.M."/>
            <person name="Haber M."/>
            <person name="Blom J."/>
            <person name="Marshall C.W."/>
            <person name="Gilbert J.A."/>
            <person name="Hentschel U."/>
            <person name="Steindler L."/>
        </authorList>
    </citation>
    <scope>NUCLEOTIDE SEQUENCE [LARGE SCALE GENOMIC DNA]</scope>
    <source>
        <strain evidence="1">15L</strain>
    </source>
</reference>
<reference evidence="1 2" key="1">
    <citation type="submission" date="2015-02" db="EMBL/GenBank/DDBJ databases">
        <authorList>
            <person name="Slaby B."/>
            <person name="Hentschel U."/>
        </authorList>
    </citation>
    <scope>NUCLEOTIDE SEQUENCE [LARGE SCALE GENOMIC DNA]</scope>
    <source>
        <strain evidence="1">15L</strain>
    </source>
</reference>
<dbReference type="PATRIC" id="fig|1608419.3.peg.781"/>
<sequence length="63" mass="6719">MRLSSRLGYGIGLHKGDLLLHPFTEMRFTNNSSHHITLGIALTAAAWNVECSGSSEGSSTSSL</sequence>
<feature type="non-terminal residue" evidence="1">
    <location>
        <position position="63"/>
    </location>
</feature>
<organism evidence="1 2">
    <name type="scientific">Candidatus Synechococcus spongiarum 15L</name>
    <dbReference type="NCBI Taxonomy" id="1608419"/>
    <lineage>
        <taxon>Bacteria</taxon>
        <taxon>Bacillati</taxon>
        <taxon>Cyanobacteriota</taxon>
        <taxon>Cyanophyceae</taxon>
        <taxon>Synechococcales</taxon>
        <taxon>Synechococcaceae</taxon>
        <taxon>Synechococcus</taxon>
    </lineage>
</organism>
<proteinExistence type="predicted"/>
<evidence type="ECO:0000313" key="2">
    <source>
        <dbReference type="Proteomes" id="UP000035037"/>
    </source>
</evidence>
<protein>
    <submittedName>
        <fullName evidence="1">Uncharacterized protein</fullName>
    </submittedName>
</protein>
<dbReference type="AlphaFoldDB" id="A0A0G8ASJ6"/>
<name>A0A0G8ASJ6_9SYNE</name>
<accession>A0A0G8ASJ6</accession>
<dbReference type="EMBL" id="JYFQ01000164">
    <property type="protein sequence ID" value="KKZ10873.1"/>
    <property type="molecule type" value="Genomic_DNA"/>
</dbReference>
<evidence type="ECO:0000313" key="1">
    <source>
        <dbReference type="EMBL" id="KKZ10873.1"/>
    </source>
</evidence>
<comment type="caution">
    <text evidence="1">The sequence shown here is derived from an EMBL/GenBank/DDBJ whole genome shotgun (WGS) entry which is preliminary data.</text>
</comment>